<dbReference type="AlphaFoldDB" id="X6N5L4"/>
<evidence type="ECO:0000313" key="1">
    <source>
        <dbReference type="EMBL" id="ETO21034.1"/>
    </source>
</evidence>
<reference evidence="1 2" key="1">
    <citation type="journal article" date="2013" name="Curr. Biol.">
        <title>The Genome of the Foraminiferan Reticulomyxa filosa.</title>
        <authorList>
            <person name="Glockner G."/>
            <person name="Hulsmann N."/>
            <person name="Schleicher M."/>
            <person name="Noegel A.A."/>
            <person name="Eichinger L."/>
            <person name="Gallinger C."/>
            <person name="Pawlowski J."/>
            <person name="Sierra R."/>
            <person name="Euteneuer U."/>
            <person name="Pillet L."/>
            <person name="Moustafa A."/>
            <person name="Platzer M."/>
            <person name="Groth M."/>
            <person name="Szafranski K."/>
            <person name="Schliwa M."/>
        </authorList>
    </citation>
    <scope>NUCLEOTIDE SEQUENCE [LARGE SCALE GENOMIC DNA]</scope>
</reference>
<sequence>MLKGQMIPKHSISCNVAVIFGGLVEASLLAQYTNNLSKAIYTKQNKKTALLSAYQLAFCLCYKTTQDIYYSKLQIVYLFSFCTIKVGMNSLLYTLKNDMIDDLSLLTLIHSWTHNYIYIISDEWINNIIVEFINGRTSSLCNEYSKSTTHNGKEIDKISNRHIKFDVCICNCGSVSFGALPRCNYHCRPLDRISIIHLLFLVSDIWNFKALSLYHLHLRQKPKTMPLSNRMLMTYSKAISNYGTIPEPCSGQRPFEIFKKKFAFLLDIQIILHYKKDLNEEMLLEEKLQ</sequence>
<dbReference type="Proteomes" id="UP000023152">
    <property type="component" value="Unassembled WGS sequence"/>
</dbReference>
<organism evidence="1 2">
    <name type="scientific">Reticulomyxa filosa</name>
    <dbReference type="NCBI Taxonomy" id="46433"/>
    <lineage>
        <taxon>Eukaryota</taxon>
        <taxon>Sar</taxon>
        <taxon>Rhizaria</taxon>
        <taxon>Retaria</taxon>
        <taxon>Foraminifera</taxon>
        <taxon>Monothalamids</taxon>
        <taxon>Reticulomyxidae</taxon>
        <taxon>Reticulomyxa</taxon>
    </lineage>
</organism>
<dbReference type="EMBL" id="ASPP01012007">
    <property type="protein sequence ID" value="ETO21034.1"/>
    <property type="molecule type" value="Genomic_DNA"/>
</dbReference>
<gene>
    <name evidence="1" type="ORF">RFI_16173</name>
</gene>
<proteinExistence type="predicted"/>
<accession>X6N5L4</accession>
<protein>
    <submittedName>
        <fullName evidence="1">Uncharacterized protein</fullName>
    </submittedName>
</protein>
<name>X6N5L4_RETFI</name>
<evidence type="ECO:0000313" key="2">
    <source>
        <dbReference type="Proteomes" id="UP000023152"/>
    </source>
</evidence>
<comment type="caution">
    <text evidence="1">The sequence shown here is derived from an EMBL/GenBank/DDBJ whole genome shotgun (WGS) entry which is preliminary data.</text>
</comment>
<keyword evidence="2" id="KW-1185">Reference proteome</keyword>